<feature type="region of interest" description="Disordered" evidence="1">
    <location>
        <begin position="1"/>
        <end position="21"/>
    </location>
</feature>
<keyword evidence="2" id="KW-0812">Transmembrane</keyword>
<dbReference type="FunFam" id="3.40.50.150:FF:000288">
    <property type="entry name" value="Spermine/spermidine synthase, putative"/>
    <property type="match status" value="1"/>
</dbReference>
<evidence type="ECO:0000313" key="3">
    <source>
        <dbReference type="EMBL" id="KAK0513520.1"/>
    </source>
</evidence>
<evidence type="ECO:0000256" key="1">
    <source>
        <dbReference type="SAM" id="MobiDB-lite"/>
    </source>
</evidence>
<accession>A0AA39R2B0</accession>
<feature type="transmembrane region" description="Helical" evidence="2">
    <location>
        <begin position="139"/>
        <end position="161"/>
    </location>
</feature>
<feature type="transmembrane region" description="Helical" evidence="2">
    <location>
        <begin position="220"/>
        <end position="241"/>
    </location>
</feature>
<feature type="transmembrane region" description="Helical" evidence="2">
    <location>
        <begin position="248"/>
        <end position="266"/>
    </location>
</feature>
<evidence type="ECO:0008006" key="5">
    <source>
        <dbReference type="Google" id="ProtNLM"/>
    </source>
</evidence>
<gene>
    <name evidence="3" type="ORF">JMJ35_004506</name>
</gene>
<organism evidence="3 4">
    <name type="scientific">Cladonia borealis</name>
    <dbReference type="NCBI Taxonomy" id="184061"/>
    <lineage>
        <taxon>Eukaryota</taxon>
        <taxon>Fungi</taxon>
        <taxon>Dikarya</taxon>
        <taxon>Ascomycota</taxon>
        <taxon>Pezizomycotina</taxon>
        <taxon>Lecanoromycetes</taxon>
        <taxon>OSLEUM clade</taxon>
        <taxon>Lecanoromycetidae</taxon>
        <taxon>Lecanorales</taxon>
        <taxon>Lecanorineae</taxon>
        <taxon>Cladoniaceae</taxon>
        <taxon>Cladonia</taxon>
    </lineage>
</organism>
<keyword evidence="4" id="KW-1185">Reference proteome</keyword>
<proteinExistence type="predicted"/>
<dbReference type="Proteomes" id="UP001166286">
    <property type="component" value="Unassembled WGS sequence"/>
</dbReference>
<dbReference type="AlphaFoldDB" id="A0AA39R2B0"/>
<dbReference type="Pfam" id="PF01564">
    <property type="entry name" value="Spermine_synth"/>
    <property type="match status" value="1"/>
</dbReference>
<dbReference type="Gene3D" id="3.40.50.150">
    <property type="entry name" value="Vaccinia Virus protein VP39"/>
    <property type="match status" value="1"/>
</dbReference>
<evidence type="ECO:0000313" key="4">
    <source>
        <dbReference type="Proteomes" id="UP001166286"/>
    </source>
</evidence>
<keyword evidence="2" id="KW-1133">Transmembrane helix</keyword>
<feature type="transmembrane region" description="Helical" evidence="2">
    <location>
        <begin position="103"/>
        <end position="127"/>
    </location>
</feature>
<name>A0AA39R2B0_9LECA</name>
<reference evidence="3" key="1">
    <citation type="submission" date="2023-03" db="EMBL/GenBank/DDBJ databases">
        <title>Complete genome of Cladonia borealis.</title>
        <authorList>
            <person name="Park H."/>
        </authorList>
    </citation>
    <scope>NUCLEOTIDE SEQUENCE</scope>
    <source>
        <strain evidence="3">ANT050790</strain>
    </source>
</reference>
<dbReference type="NCBIfam" id="NF037959">
    <property type="entry name" value="MFS_SpdSyn"/>
    <property type="match status" value="1"/>
</dbReference>
<dbReference type="EMBL" id="JAFEKC020000008">
    <property type="protein sequence ID" value="KAK0513520.1"/>
    <property type="molecule type" value="Genomic_DNA"/>
</dbReference>
<sequence>MAPKKKDSGVHVPKGEPQHQEPIRWHSRSIYKILSTIVLAALCAEASSLCLSPVYGSIAASRATLWETSLFTISSFKMRMQISLPKLLVLPTAWLSRLYLSKSLLATMTSLLPIFGICIPALQSYLFRLSSIGPKWGPTVTIFCTSSPLFYLSVLSVLSIAEELYIDYKAPEEASALQQSMTLALGYLQLAFIIACYSIIEMIQDIFSPVIAWLVRSWSGTSALFSRIGLQAIVSLSYAVLERSYKRLAFFGILPLLHLISINPHVPLKYNTAALNATLQAGGFSLVARQESLTGYISVLDNVKDGFRVMRCDHSLLGGEWINKPEGHPAVLNEPIYAIFLMLEAVRLVETVSAKSTTDNDKNALIVGLGVGTAPAALITHGIPTTIIEIDPVVHDFATRYFDLPQNHTSIIGDAIEIVKDMQSRPGNDNLYSYILHDVFTGGAEPIDLFTQEFLEGLSNLLKPDGVIAINYAGDLLLPSAISAVVTILHVFPNCRLFREMPASTPLGDEDFTNLVIFCVKSTRPITFRQPVESDFLASPARRQHLMPQHEVDKRFYDRILGGNGSVIRRGQTKELESSQICSAIGHWYVMRSVLPDVVWENW</sequence>
<evidence type="ECO:0000256" key="2">
    <source>
        <dbReference type="SAM" id="Phobius"/>
    </source>
</evidence>
<dbReference type="SUPFAM" id="SSF53335">
    <property type="entry name" value="S-adenosyl-L-methionine-dependent methyltransferases"/>
    <property type="match status" value="1"/>
</dbReference>
<keyword evidence="2" id="KW-0472">Membrane</keyword>
<protein>
    <recommendedName>
        <fullName evidence="5">Spermine/spermidine synthase</fullName>
    </recommendedName>
</protein>
<comment type="caution">
    <text evidence="3">The sequence shown here is derived from an EMBL/GenBank/DDBJ whole genome shotgun (WGS) entry which is preliminary data.</text>
</comment>
<dbReference type="InterPro" id="IPR029063">
    <property type="entry name" value="SAM-dependent_MTases_sf"/>
</dbReference>
<feature type="transmembrane region" description="Helical" evidence="2">
    <location>
        <begin position="182"/>
        <end position="200"/>
    </location>
</feature>